<dbReference type="EMBL" id="LAZR01066064">
    <property type="protein sequence ID" value="KKK54298.1"/>
    <property type="molecule type" value="Genomic_DNA"/>
</dbReference>
<dbReference type="AlphaFoldDB" id="A0A0F8WCI6"/>
<accession>A0A0F8WCI6</accession>
<protein>
    <submittedName>
        <fullName evidence="1">Uncharacterized protein</fullName>
    </submittedName>
</protein>
<name>A0A0F8WCI6_9ZZZZ</name>
<gene>
    <name evidence="1" type="ORF">LCGC14_3086140</name>
</gene>
<reference evidence="1" key="1">
    <citation type="journal article" date="2015" name="Nature">
        <title>Complex archaea that bridge the gap between prokaryotes and eukaryotes.</title>
        <authorList>
            <person name="Spang A."/>
            <person name="Saw J.H."/>
            <person name="Jorgensen S.L."/>
            <person name="Zaremba-Niedzwiedzka K."/>
            <person name="Martijn J."/>
            <person name="Lind A.E."/>
            <person name="van Eijk R."/>
            <person name="Schleper C."/>
            <person name="Guy L."/>
            <person name="Ettema T.J."/>
        </authorList>
    </citation>
    <scope>NUCLEOTIDE SEQUENCE</scope>
</reference>
<comment type="caution">
    <text evidence="1">The sequence shown here is derived from an EMBL/GenBank/DDBJ whole genome shotgun (WGS) entry which is preliminary data.</text>
</comment>
<proteinExistence type="predicted"/>
<evidence type="ECO:0000313" key="1">
    <source>
        <dbReference type="EMBL" id="KKK54298.1"/>
    </source>
</evidence>
<organism evidence="1">
    <name type="scientific">marine sediment metagenome</name>
    <dbReference type="NCBI Taxonomy" id="412755"/>
    <lineage>
        <taxon>unclassified sequences</taxon>
        <taxon>metagenomes</taxon>
        <taxon>ecological metagenomes</taxon>
    </lineage>
</organism>
<sequence>MIQKTLKLLSKNLHGLSISFLVCEIQDTRLKLELLDITPNEVIGFQQPSEFTQKEWIEDHRYFWNSIIDSDTKEIERRRHINETYVKNPDLEIIQTIKERIKIEDVLEWYTEVLVSKRQWKYRLG</sequence>